<dbReference type="AlphaFoldDB" id="A0AA96WPA9"/>
<comment type="catalytic activity">
    <reaction evidence="1">
        <text>ATP + protein L-histidine = ADP + protein N-phospho-L-histidine.</text>
        <dbReference type="EC" id="2.7.13.3"/>
    </reaction>
</comment>
<dbReference type="EC" id="2.7.13.3" evidence="2"/>
<dbReference type="InterPro" id="IPR003594">
    <property type="entry name" value="HATPase_dom"/>
</dbReference>
<dbReference type="InterPro" id="IPR003661">
    <property type="entry name" value="HisK_dim/P_dom"/>
</dbReference>
<dbReference type="SUPFAM" id="SSF55874">
    <property type="entry name" value="ATPase domain of HSP90 chaperone/DNA topoisomerase II/histidine kinase"/>
    <property type="match status" value="1"/>
</dbReference>
<feature type="domain" description="Histidine kinase" evidence="7">
    <location>
        <begin position="189"/>
        <end position="445"/>
    </location>
</feature>
<keyword evidence="4 8" id="KW-0418">Kinase</keyword>
<dbReference type="GO" id="GO:0000155">
    <property type="term" value="F:phosphorelay sensor kinase activity"/>
    <property type="evidence" value="ECO:0007669"/>
    <property type="project" value="InterPro"/>
</dbReference>
<evidence type="ECO:0000256" key="2">
    <source>
        <dbReference type="ARBA" id="ARBA00012438"/>
    </source>
</evidence>
<dbReference type="Gene3D" id="1.10.287.130">
    <property type="match status" value="1"/>
</dbReference>
<dbReference type="SUPFAM" id="SSF47384">
    <property type="entry name" value="Homodimeric domain of signal transducing histidine kinase"/>
    <property type="match status" value="1"/>
</dbReference>
<keyword evidence="3" id="KW-0597">Phosphoprotein</keyword>
<evidence type="ECO:0000256" key="5">
    <source>
        <dbReference type="ARBA" id="ARBA00023012"/>
    </source>
</evidence>
<dbReference type="Gene3D" id="3.30.565.10">
    <property type="entry name" value="Histidine kinase-like ATPase, C-terminal domain"/>
    <property type="match status" value="1"/>
</dbReference>
<sequence>MPTSTEFFKLCQSQVALLTQGMGAALSIVYLTEELTTSPDTQLIPFVAHPEVALNWGEEQILSFLAQVGANLYPRRLLAADSGIDSQTDANQTQALLAQVSPASPYRISDGLLPKQQMVLPLIYQERVMGLLVTARADRAWNEVEQAQIEHVAQTLTAACILEWRSRWLAQDLQQQQLLEEQKTDLFDDLLHQFRNPLTAVRTFGKLLLKRLRPGDTNRSVAESIVRESDRLQELLQQLDTAIDLDVTDLLPLLHSDQEPQSPFQPPLPSETATRLPDPRTETRMLLGSAIDLRPQAITTVLQPLLETAAAIAQDRQLTLQSEIPANLPPLLIDGRALREVLNNLLDNALKYTPAGGQIYIGVQRQPVSESPITGLPQSGFQPLYYQVIVIADTGPGIPPEDLQHLFERHYRGIQATTDIPGTGLGLTIARELVSQMGGHIQIFSPAVASGLIPANFSQLAQPEPAQKSTGTAAAVWLCEVSDVEASDKADVLVTPTEII</sequence>
<dbReference type="InterPro" id="IPR005467">
    <property type="entry name" value="His_kinase_dom"/>
</dbReference>
<dbReference type="RefSeq" id="WP_316432073.1">
    <property type="nucleotide sequence ID" value="NZ_CP053586.1"/>
</dbReference>
<dbReference type="InterPro" id="IPR036097">
    <property type="entry name" value="HisK_dim/P_sf"/>
</dbReference>
<dbReference type="SMART" id="SM00388">
    <property type="entry name" value="HisKA"/>
    <property type="match status" value="1"/>
</dbReference>
<gene>
    <name evidence="8" type="ORF">HJG54_25690</name>
</gene>
<dbReference type="InterPro" id="IPR036890">
    <property type="entry name" value="HATPase_C_sf"/>
</dbReference>
<feature type="region of interest" description="Disordered" evidence="6">
    <location>
        <begin position="256"/>
        <end position="278"/>
    </location>
</feature>
<dbReference type="SMART" id="SM00387">
    <property type="entry name" value="HATPase_c"/>
    <property type="match status" value="1"/>
</dbReference>
<dbReference type="PROSITE" id="PS50109">
    <property type="entry name" value="HIS_KIN"/>
    <property type="match status" value="1"/>
</dbReference>
<keyword evidence="4 8" id="KW-0808">Transferase</keyword>
<evidence type="ECO:0000259" key="7">
    <source>
        <dbReference type="PROSITE" id="PS50109"/>
    </source>
</evidence>
<dbReference type="CDD" id="cd00082">
    <property type="entry name" value="HisKA"/>
    <property type="match status" value="1"/>
</dbReference>
<evidence type="ECO:0000256" key="1">
    <source>
        <dbReference type="ARBA" id="ARBA00000085"/>
    </source>
</evidence>
<evidence type="ECO:0000313" key="8">
    <source>
        <dbReference type="EMBL" id="WNZ25886.1"/>
    </source>
</evidence>
<evidence type="ECO:0000256" key="4">
    <source>
        <dbReference type="ARBA" id="ARBA00022777"/>
    </source>
</evidence>
<dbReference type="Pfam" id="PF00512">
    <property type="entry name" value="HisKA"/>
    <property type="match status" value="1"/>
</dbReference>
<name>A0AA96WPA9_9CYAN</name>
<organism evidence="8">
    <name type="scientific">Leptolyngbya sp. NK1-12</name>
    <dbReference type="NCBI Taxonomy" id="2547451"/>
    <lineage>
        <taxon>Bacteria</taxon>
        <taxon>Bacillati</taxon>
        <taxon>Cyanobacteriota</taxon>
        <taxon>Cyanophyceae</taxon>
        <taxon>Leptolyngbyales</taxon>
        <taxon>Leptolyngbyaceae</taxon>
        <taxon>Leptolyngbya group</taxon>
        <taxon>Leptolyngbya</taxon>
    </lineage>
</organism>
<dbReference type="CDD" id="cd00075">
    <property type="entry name" value="HATPase"/>
    <property type="match status" value="1"/>
</dbReference>
<evidence type="ECO:0000256" key="3">
    <source>
        <dbReference type="ARBA" id="ARBA00022553"/>
    </source>
</evidence>
<keyword evidence="5" id="KW-0902">Two-component regulatory system</keyword>
<dbReference type="InterPro" id="IPR004358">
    <property type="entry name" value="Sig_transdc_His_kin-like_C"/>
</dbReference>
<reference evidence="8" key="1">
    <citation type="submission" date="2020-05" db="EMBL/GenBank/DDBJ databases">
        <authorList>
            <person name="Zhu T."/>
            <person name="Keshari N."/>
            <person name="Lu X."/>
        </authorList>
    </citation>
    <scope>NUCLEOTIDE SEQUENCE</scope>
    <source>
        <strain evidence="8">NK1-12</strain>
    </source>
</reference>
<accession>A0AA96WPA9</accession>
<dbReference type="Pfam" id="PF02518">
    <property type="entry name" value="HATPase_c"/>
    <property type="match status" value="1"/>
</dbReference>
<dbReference type="PRINTS" id="PR00344">
    <property type="entry name" value="BCTRLSENSOR"/>
</dbReference>
<dbReference type="PANTHER" id="PTHR43547:SF2">
    <property type="entry name" value="HYBRID SIGNAL TRANSDUCTION HISTIDINE KINASE C"/>
    <property type="match status" value="1"/>
</dbReference>
<dbReference type="EMBL" id="CP053586">
    <property type="protein sequence ID" value="WNZ25886.1"/>
    <property type="molecule type" value="Genomic_DNA"/>
</dbReference>
<dbReference type="PANTHER" id="PTHR43547">
    <property type="entry name" value="TWO-COMPONENT HISTIDINE KINASE"/>
    <property type="match status" value="1"/>
</dbReference>
<protein>
    <recommendedName>
        <fullName evidence="2">histidine kinase</fullName>
        <ecNumber evidence="2">2.7.13.3</ecNumber>
    </recommendedName>
</protein>
<evidence type="ECO:0000256" key="6">
    <source>
        <dbReference type="SAM" id="MobiDB-lite"/>
    </source>
</evidence>
<proteinExistence type="predicted"/>